<comment type="caution">
    <text evidence="2">The sequence shown here is derived from an EMBL/GenBank/DDBJ whole genome shotgun (WGS) entry which is preliminary data.</text>
</comment>
<reference evidence="2 3" key="1">
    <citation type="journal article" date="2014" name="Agronomy (Basel)">
        <title>A Draft Genome Sequence for Ensete ventricosum, the Drought-Tolerant Tree Against Hunger.</title>
        <authorList>
            <person name="Harrison J."/>
            <person name="Moore K.A."/>
            <person name="Paszkiewicz K."/>
            <person name="Jones T."/>
            <person name="Grant M."/>
            <person name="Ambacheew D."/>
            <person name="Muzemil S."/>
            <person name="Studholme D.J."/>
        </authorList>
    </citation>
    <scope>NUCLEOTIDE SEQUENCE [LARGE SCALE GENOMIC DNA]</scope>
</reference>
<evidence type="ECO:0000313" key="2">
    <source>
        <dbReference type="EMBL" id="RRT84412.1"/>
    </source>
</evidence>
<dbReference type="Proteomes" id="UP000287651">
    <property type="component" value="Unassembled WGS sequence"/>
</dbReference>
<name>A0A427B7F7_ENSVE</name>
<dbReference type="EMBL" id="AMZH03000310">
    <property type="protein sequence ID" value="RRT84412.1"/>
    <property type="molecule type" value="Genomic_DNA"/>
</dbReference>
<feature type="compositionally biased region" description="Polar residues" evidence="1">
    <location>
        <begin position="380"/>
        <end position="393"/>
    </location>
</feature>
<gene>
    <name evidence="2" type="ORF">B296_00005720</name>
</gene>
<evidence type="ECO:0000313" key="3">
    <source>
        <dbReference type="Proteomes" id="UP000287651"/>
    </source>
</evidence>
<organism evidence="2 3">
    <name type="scientific">Ensete ventricosum</name>
    <name type="common">Abyssinian banana</name>
    <name type="synonym">Musa ensete</name>
    <dbReference type="NCBI Taxonomy" id="4639"/>
    <lineage>
        <taxon>Eukaryota</taxon>
        <taxon>Viridiplantae</taxon>
        <taxon>Streptophyta</taxon>
        <taxon>Embryophyta</taxon>
        <taxon>Tracheophyta</taxon>
        <taxon>Spermatophyta</taxon>
        <taxon>Magnoliopsida</taxon>
        <taxon>Liliopsida</taxon>
        <taxon>Zingiberales</taxon>
        <taxon>Musaceae</taxon>
        <taxon>Ensete</taxon>
    </lineage>
</organism>
<evidence type="ECO:0000256" key="1">
    <source>
        <dbReference type="SAM" id="MobiDB-lite"/>
    </source>
</evidence>
<sequence>MYSTTCCLLCFLVEHSCINPKSLAFGYLDKKLIDIGLMKFISLCPSVLSWYLEFVFAFSTSSAPFLRPMLSLHKNKGSMTPRKSRLCSTTVLPSPYPYYPLTCIRIPSFVIGRSAFAALWCSSESTAFLTDALLLALLVVALFTEVELPTAPDHSHDHVPLHGTHWKTSEERSGSAMSLDHGGDLAHIGNLTRVICRPMLRDDPNILVLEGGPMSQDRISNLFPSWVTEEAVPPTPTRVAMPHIATAPLPPQPWPADRGQSTLTPDRYWRLFTNPGLTPPGHTSQVVIAEAFLGLAHQVQALTGMIQAIIPYISQLAQTTAPLRPEPQRPPTNQERSREHPAPARPGPTEPNPPETWSETPLIVPEKSTTPHPGIEHASQDPNTLSSDSTNSF</sequence>
<feature type="compositionally biased region" description="Pro residues" evidence="1">
    <location>
        <begin position="343"/>
        <end position="354"/>
    </location>
</feature>
<dbReference type="AlphaFoldDB" id="A0A427B7F7"/>
<protein>
    <submittedName>
        <fullName evidence="2">Uncharacterized protein</fullName>
    </submittedName>
</protein>
<accession>A0A427B7F7</accession>
<feature type="region of interest" description="Disordered" evidence="1">
    <location>
        <begin position="322"/>
        <end position="393"/>
    </location>
</feature>
<proteinExistence type="predicted"/>